<dbReference type="OrthoDB" id="10007406at2759"/>
<accession>A0A7J7K5N6</accession>
<evidence type="ECO:0000313" key="2">
    <source>
        <dbReference type="Proteomes" id="UP000593567"/>
    </source>
</evidence>
<reference evidence="1" key="1">
    <citation type="submission" date="2020-06" db="EMBL/GenBank/DDBJ databases">
        <title>Draft genome of Bugula neritina, a colonial animal packing powerful symbionts and potential medicines.</title>
        <authorList>
            <person name="Rayko M."/>
        </authorList>
    </citation>
    <scope>NUCLEOTIDE SEQUENCE [LARGE SCALE GENOMIC DNA]</scope>
    <source>
        <strain evidence="1">Kwan_BN1</strain>
    </source>
</reference>
<dbReference type="Proteomes" id="UP000593567">
    <property type="component" value="Unassembled WGS sequence"/>
</dbReference>
<dbReference type="InterPro" id="IPR027993">
    <property type="entry name" value="DUF4495"/>
</dbReference>
<dbReference type="PANTHER" id="PTHR33960:SF1">
    <property type="entry name" value="SIMILAR TO KIAA0825 PROTEIN"/>
    <property type="match status" value="1"/>
</dbReference>
<gene>
    <name evidence="1" type="ORF">EB796_008194</name>
</gene>
<keyword evidence="2" id="KW-1185">Reference proteome</keyword>
<name>A0A7J7K5N6_BUGNE</name>
<proteinExistence type="predicted"/>
<dbReference type="PANTHER" id="PTHR33960">
    <property type="entry name" value="SIMILAR TO KIAA0825 PROTEIN"/>
    <property type="match status" value="1"/>
</dbReference>
<comment type="caution">
    <text evidence="1">The sequence shown here is derived from an EMBL/GenBank/DDBJ whole genome shotgun (WGS) entry which is preliminary data.</text>
</comment>
<sequence length="548" mass="61672">MADIPGVVLLDITVILYTTSLSYYIQCVMLLDITVILYTVYELMFHVCSSSSQLLDLESVALEQPYLTIHSCCCKLLATLTIVGSPLADLYKVYKRGYQRRSKRRRQTSESGEDDSGYYSQWLSWVQPDIIPKGVTSVSDMQTTTALYIQIKLLLAQPEPLWNMLIQVIIMKDFTLPIMILTQTDLKVTSNIETKSQGYANQACQSDNGDSTHVDSIFEPFLKTLIMCNKPTALYNVLLPVVNRSNQWHLLHPENFYQNMVKQSPAWFTVILSVIKDNILPVIECIILTVCQKLSHLQNTSPDITKFLHVLPCGCHVDSDTDSDSETDWNSLVVSQVLKHLTEEVSTLPISVCVLLEKLGGHTNPSNKFEKLNGDTFILQVLGFAVSDCLSNADILEKCNRGKLPAEVLAILNSTSECVYAALSKGEQYLRKIYHLLANNAKWLFSSFDIHESLSSANPSDVVHSFVPDVTDHSDKRLEKEYNPLALYNKIGDVSIDFFVLMPAQHVQAVSLGENCSSNKYRISWKVSSKNCEIVAQQLNKIYTRDAR</sequence>
<dbReference type="AlphaFoldDB" id="A0A7J7K5N6"/>
<evidence type="ECO:0000313" key="1">
    <source>
        <dbReference type="EMBL" id="KAF6033495.1"/>
    </source>
</evidence>
<dbReference type="Pfam" id="PF14906">
    <property type="entry name" value="DUF4495"/>
    <property type="match status" value="1"/>
</dbReference>
<protein>
    <submittedName>
        <fullName evidence="1">KIAA0825</fullName>
    </submittedName>
</protein>
<organism evidence="1 2">
    <name type="scientific">Bugula neritina</name>
    <name type="common">Brown bryozoan</name>
    <name type="synonym">Sertularia neritina</name>
    <dbReference type="NCBI Taxonomy" id="10212"/>
    <lineage>
        <taxon>Eukaryota</taxon>
        <taxon>Metazoa</taxon>
        <taxon>Spiralia</taxon>
        <taxon>Lophotrochozoa</taxon>
        <taxon>Bryozoa</taxon>
        <taxon>Gymnolaemata</taxon>
        <taxon>Cheilostomatida</taxon>
        <taxon>Flustrina</taxon>
        <taxon>Buguloidea</taxon>
        <taxon>Bugulidae</taxon>
        <taxon>Bugula</taxon>
    </lineage>
</organism>
<dbReference type="EMBL" id="VXIV02001318">
    <property type="protein sequence ID" value="KAF6033495.1"/>
    <property type="molecule type" value="Genomic_DNA"/>
</dbReference>